<dbReference type="EMBL" id="UYWX01007681">
    <property type="protein sequence ID" value="VDM27067.1"/>
    <property type="molecule type" value="Genomic_DNA"/>
</dbReference>
<dbReference type="Proteomes" id="UP000274429">
    <property type="component" value="Unassembled WGS sequence"/>
</dbReference>
<organism evidence="3">
    <name type="scientific">Hydatigena taeniaeformis</name>
    <name type="common">Feline tapeworm</name>
    <name type="synonym">Taenia taeniaeformis</name>
    <dbReference type="NCBI Taxonomy" id="6205"/>
    <lineage>
        <taxon>Eukaryota</taxon>
        <taxon>Metazoa</taxon>
        <taxon>Spiralia</taxon>
        <taxon>Lophotrochozoa</taxon>
        <taxon>Platyhelminthes</taxon>
        <taxon>Cestoda</taxon>
        <taxon>Eucestoda</taxon>
        <taxon>Cyclophyllidea</taxon>
        <taxon>Taeniidae</taxon>
        <taxon>Hydatigera</taxon>
    </lineage>
</organism>
<proteinExistence type="predicted"/>
<evidence type="ECO:0000313" key="1">
    <source>
        <dbReference type="EMBL" id="VDM27067.1"/>
    </source>
</evidence>
<dbReference type="WBParaSite" id="TTAC_0000549201-mRNA-1">
    <property type="protein sequence ID" value="TTAC_0000549201-mRNA-1"/>
    <property type="gene ID" value="TTAC_0000549201"/>
</dbReference>
<accession>A0A0R3WXK2</accession>
<evidence type="ECO:0000313" key="2">
    <source>
        <dbReference type="Proteomes" id="UP000274429"/>
    </source>
</evidence>
<protein>
    <submittedName>
        <fullName evidence="1 3">Uncharacterized protein</fullName>
    </submittedName>
</protein>
<reference evidence="1 2" key="2">
    <citation type="submission" date="2018-11" db="EMBL/GenBank/DDBJ databases">
        <authorList>
            <consortium name="Pathogen Informatics"/>
        </authorList>
    </citation>
    <scope>NUCLEOTIDE SEQUENCE [LARGE SCALE GENOMIC DNA]</scope>
</reference>
<evidence type="ECO:0000313" key="3">
    <source>
        <dbReference type="WBParaSite" id="TTAC_0000549201-mRNA-1"/>
    </source>
</evidence>
<keyword evidence="2" id="KW-1185">Reference proteome</keyword>
<sequence length="128" mass="14509">MYGSTPLNPPSSFTSAYVPHRVHLFPYHHLPMWSVQCRLLTFHPPLVLSHRLNDTPTKSQIDGVATYHLRHQLSATDNRVEIDAVVATVVVTKNAANTIPFCTPTYRKPECDAEATRRRLTADHVHTR</sequence>
<gene>
    <name evidence="1" type="ORF">TTAC_LOCUS5478</name>
</gene>
<name>A0A0R3WXK2_HYDTA</name>
<dbReference type="AlphaFoldDB" id="A0A0R3WXK2"/>
<reference evidence="3" key="1">
    <citation type="submission" date="2017-02" db="UniProtKB">
        <authorList>
            <consortium name="WormBaseParasite"/>
        </authorList>
    </citation>
    <scope>IDENTIFICATION</scope>
</reference>